<accession>A0ABT1CZY8</accession>
<dbReference type="SUPFAM" id="SSF52096">
    <property type="entry name" value="ClpP/crotonase"/>
    <property type="match status" value="1"/>
</dbReference>
<reference evidence="3 4" key="1">
    <citation type="submission" date="2021-12" db="EMBL/GenBank/DDBJ databases">
        <title>Siccirubricoccus leaddurans sp. nov., a high concentration Zn2+ tolerance bacterium.</title>
        <authorList>
            <person name="Cao Y."/>
        </authorList>
    </citation>
    <scope>NUCLEOTIDE SEQUENCE [LARGE SCALE GENOMIC DNA]</scope>
    <source>
        <strain evidence="3 4">KC 17139</strain>
    </source>
</reference>
<evidence type="ECO:0000313" key="4">
    <source>
        <dbReference type="Proteomes" id="UP001523392"/>
    </source>
</evidence>
<dbReference type="RefSeq" id="WP_252951820.1">
    <property type="nucleotide sequence ID" value="NZ_JAFIRR010000016.1"/>
</dbReference>
<dbReference type="CDD" id="cd06558">
    <property type="entry name" value="crotonase-like"/>
    <property type="match status" value="1"/>
</dbReference>
<comment type="caution">
    <text evidence="3">The sequence shown here is derived from an EMBL/GenBank/DDBJ whole genome shotgun (WGS) entry which is preliminary data.</text>
</comment>
<sequence>MFIMMNSVLDFCVSGWQPRGHRAKEWNGMDREARTAASRDGRIGVIELARPTVFNCLSVQSYDEILAALRDFEGDPAIRVVLIRAQGKHFCTGAELGEVKRMRAEDTALRHFIAHGHAVLCALEASPLPVVAAVHGLCLAGGLELAMACDVVLAAASARFGDQHAQFGLVPGWGGTQRLPRLVGLRRALDLMFSARWIEATEAERWGLVNQVVADEALQDAAIEYCRAIAERSAPGLALMKQLARGGLEDSLAEGLAQEASAVVPALLTPDVEEGLAAFEGRRKPVFG</sequence>
<dbReference type="EMBL" id="JAFIRR010000016">
    <property type="protein sequence ID" value="MCO6415224.1"/>
    <property type="molecule type" value="Genomic_DNA"/>
</dbReference>
<comment type="similarity">
    <text evidence="1 2">Belongs to the enoyl-CoA hydratase/isomerase family.</text>
</comment>
<dbReference type="PANTHER" id="PTHR11941:SF54">
    <property type="entry name" value="ENOYL-COA HYDRATASE, MITOCHONDRIAL"/>
    <property type="match status" value="1"/>
</dbReference>
<protein>
    <submittedName>
        <fullName evidence="3">Enoyl-CoA hydratase/isomerase family protein</fullName>
    </submittedName>
</protein>
<dbReference type="InterPro" id="IPR001753">
    <property type="entry name" value="Enoyl-CoA_hydra/iso"/>
</dbReference>
<evidence type="ECO:0000256" key="1">
    <source>
        <dbReference type="ARBA" id="ARBA00005254"/>
    </source>
</evidence>
<dbReference type="InterPro" id="IPR029045">
    <property type="entry name" value="ClpP/crotonase-like_dom_sf"/>
</dbReference>
<name>A0ABT1CZY8_9PROT</name>
<dbReference type="Proteomes" id="UP001523392">
    <property type="component" value="Unassembled WGS sequence"/>
</dbReference>
<organism evidence="3 4">
    <name type="scientific">Siccirubricoccus soli</name>
    <dbReference type="NCBI Taxonomy" id="2899147"/>
    <lineage>
        <taxon>Bacteria</taxon>
        <taxon>Pseudomonadati</taxon>
        <taxon>Pseudomonadota</taxon>
        <taxon>Alphaproteobacteria</taxon>
        <taxon>Acetobacterales</taxon>
        <taxon>Roseomonadaceae</taxon>
        <taxon>Siccirubricoccus</taxon>
    </lineage>
</organism>
<keyword evidence="4" id="KW-1185">Reference proteome</keyword>
<dbReference type="PROSITE" id="PS00166">
    <property type="entry name" value="ENOYL_COA_HYDRATASE"/>
    <property type="match status" value="1"/>
</dbReference>
<proteinExistence type="inferred from homology"/>
<dbReference type="InterPro" id="IPR018376">
    <property type="entry name" value="Enoyl-CoA_hyd/isom_CS"/>
</dbReference>
<evidence type="ECO:0000313" key="3">
    <source>
        <dbReference type="EMBL" id="MCO6415224.1"/>
    </source>
</evidence>
<dbReference type="Gene3D" id="3.90.226.10">
    <property type="entry name" value="2-enoyl-CoA Hydratase, Chain A, domain 1"/>
    <property type="match status" value="1"/>
</dbReference>
<dbReference type="PANTHER" id="PTHR11941">
    <property type="entry name" value="ENOYL-COA HYDRATASE-RELATED"/>
    <property type="match status" value="1"/>
</dbReference>
<dbReference type="Pfam" id="PF00378">
    <property type="entry name" value="ECH_1"/>
    <property type="match status" value="1"/>
</dbReference>
<evidence type="ECO:0000256" key="2">
    <source>
        <dbReference type="RuleBase" id="RU003707"/>
    </source>
</evidence>
<gene>
    <name evidence="3" type="ORF">JYK14_03410</name>
</gene>